<dbReference type="PANTHER" id="PTHR45712">
    <property type="entry name" value="AGAP008170-PA"/>
    <property type="match status" value="1"/>
</dbReference>
<evidence type="ECO:0000313" key="9">
    <source>
        <dbReference type="Proteomes" id="UP000791440"/>
    </source>
</evidence>
<accession>A0A921Z895</accession>
<reference evidence="8" key="2">
    <citation type="submission" date="2020-12" db="EMBL/GenBank/DDBJ databases">
        <authorList>
            <person name="Kanost M."/>
        </authorList>
    </citation>
    <scope>NUCLEOTIDE SEQUENCE</scope>
</reference>
<keyword evidence="9" id="KW-1185">Reference proteome</keyword>
<keyword evidence="4" id="KW-0325">Glycoprotein</keyword>
<evidence type="ECO:0000313" key="8">
    <source>
        <dbReference type="EMBL" id="KAG6452820.1"/>
    </source>
</evidence>
<protein>
    <recommendedName>
        <fullName evidence="7">LRRNT domain-containing protein</fullName>
    </recommendedName>
</protein>
<evidence type="ECO:0000259" key="7">
    <source>
        <dbReference type="SMART" id="SM00013"/>
    </source>
</evidence>
<reference evidence="8" key="1">
    <citation type="journal article" date="2016" name="Insect Biochem. Mol. Biol.">
        <title>Multifaceted biological insights from a draft genome sequence of the tobacco hornworm moth, Manduca sexta.</title>
        <authorList>
            <person name="Kanost M.R."/>
            <person name="Arrese E.L."/>
            <person name="Cao X."/>
            <person name="Chen Y.R."/>
            <person name="Chellapilla S."/>
            <person name="Goldsmith M.R."/>
            <person name="Grosse-Wilde E."/>
            <person name="Heckel D.G."/>
            <person name="Herndon N."/>
            <person name="Jiang H."/>
            <person name="Papanicolaou A."/>
            <person name="Qu J."/>
            <person name="Soulages J.L."/>
            <person name="Vogel H."/>
            <person name="Walters J."/>
            <person name="Waterhouse R.M."/>
            <person name="Ahn S.J."/>
            <person name="Almeida F.C."/>
            <person name="An C."/>
            <person name="Aqrawi P."/>
            <person name="Bretschneider A."/>
            <person name="Bryant W.B."/>
            <person name="Bucks S."/>
            <person name="Chao H."/>
            <person name="Chevignon G."/>
            <person name="Christen J.M."/>
            <person name="Clarke D.F."/>
            <person name="Dittmer N.T."/>
            <person name="Ferguson L.C.F."/>
            <person name="Garavelou S."/>
            <person name="Gordon K.H.J."/>
            <person name="Gunaratna R.T."/>
            <person name="Han Y."/>
            <person name="Hauser F."/>
            <person name="He Y."/>
            <person name="Heidel-Fischer H."/>
            <person name="Hirsh A."/>
            <person name="Hu Y."/>
            <person name="Jiang H."/>
            <person name="Kalra D."/>
            <person name="Klinner C."/>
            <person name="Konig C."/>
            <person name="Kovar C."/>
            <person name="Kroll A.R."/>
            <person name="Kuwar S.S."/>
            <person name="Lee S.L."/>
            <person name="Lehman R."/>
            <person name="Li K."/>
            <person name="Li Z."/>
            <person name="Liang H."/>
            <person name="Lovelace S."/>
            <person name="Lu Z."/>
            <person name="Mansfield J.H."/>
            <person name="McCulloch K.J."/>
            <person name="Mathew T."/>
            <person name="Morton B."/>
            <person name="Muzny D.M."/>
            <person name="Neunemann D."/>
            <person name="Ongeri F."/>
            <person name="Pauchet Y."/>
            <person name="Pu L.L."/>
            <person name="Pyrousis I."/>
            <person name="Rao X.J."/>
            <person name="Redding A."/>
            <person name="Roesel C."/>
            <person name="Sanchez-Gracia A."/>
            <person name="Schaack S."/>
            <person name="Shukla A."/>
            <person name="Tetreau G."/>
            <person name="Wang Y."/>
            <person name="Xiong G.H."/>
            <person name="Traut W."/>
            <person name="Walsh T.K."/>
            <person name="Worley K.C."/>
            <person name="Wu D."/>
            <person name="Wu W."/>
            <person name="Wu Y.Q."/>
            <person name="Zhang X."/>
            <person name="Zou Z."/>
            <person name="Zucker H."/>
            <person name="Briscoe A.D."/>
            <person name="Burmester T."/>
            <person name="Clem R.J."/>
            <person name="Feyereisen R."/>
            <person name="Grimmelikhuijzen C.J.P."/>
            <person name="Hamodrakas S.J."/>
            <person name="Hansson B.S."/>
            <person name="Huguet E."/>
            <person name="Jermiin L.S."/>
            <person name="Lan Q."/>
            <person name="Lehman H.K."/>
            <person name="Lorenzen M."/>
            <person name="Merzendorfer H."/>
            <person name="Michalopoulos I."/>
            <person name="Morton D.B."/>
            <person name="Muthukrishnan S."/>
            <person name="Oakeshott J.G."/>
            <person name="Palmer W."/>
            <person name="Park Y."/>
            <person name="Passarelli A.L."/>
            <person name="Rozas J."/>
            <person name="Schwartz L.M."/>
            <person name="Smith W."/>
            <person name="Southgate A."/>
            <person name="Vilcinskas A."/>
            <person name="Vogt R."/>
            <person name="Wang P."/>
            <person name="Werren J."/>
            <person name="Yu X.Q."/>
            <person name="Zhou J.J."/>
            <person name="Brown S.J."/>
            <person name="Scherer S.E."/>
            <person name="Richards S."/>
            <person name="Blissard G.W."/>
        </authorList>
    </citation>
    <scope>NUCLEOTIDE SEQUENCE</scope>
</reference>
<dbReference type="InterPro" id="IPR050333">
    <property type="entry name" value="SLRP"/>
</dbReference>
<dbReference type="EMBL" id="JH668429">
    <property type="protein sequence ID" value="KAG6452820.1"/>
    <property type="molecule type" value="Genomic_DNA"/>
</dbReference>
<feature type="domain" description="LRRNT" evidence="7">
    <location>
        <begin position="94"/>
        <end position="132"/>
    </location>
</feature>
<keyword evidence="3" id="KW-0677">Repeat</keyword>
<evidence type="ECO:0000256" key="3">
    <source>
        <dbReference type="ARBA" id="ARBA00022737"/>
    </source>
</evidence>
<keyword evidence="1" id="KW-0433">Leucine-rich repeat</keyword>
<evidence type="ECO:0000256" key="5">
    <source>
        <dbReference type="SAM" id="MobiDB-lite"/>
    </source>
</evidence>
<feature type="region of interest" description="Disordered" evidence="5">
    <location>
        <begin position="30"/>
        <end position="54"/>
    </location>
</feature>
<evidence type="ECO:0000256" key="4">
    <source>
        <dbReference type="ARBA" id="ARBA00023180"/>
    </source>
</evidence>
<proteinExistence type="predicted"/>
<dbReference type="SMART" id="SM00013">
    <property type="entry name" value="LRRNT"/>
    <property type="match status" value="1"/>
</dbReference>
<evidence type="ECO:0000256" key="6">
    <source>
        <dbReference type="SAM" id="SignalP"/>
    </source>
</evidence>
<evidence type="ECO:0000256" key="1">
    <source>
        <dbReference type="ARBA" id="ARBA00022614"/>
    </source>
</evidence>
<dbReference type="Pfam" id="PF13855">
    <property type="entry name" value="LRR_8"/>
    <property type="match status" value="1"/>
</dbReference>
<keyword evidence="2 6" id="KW-0732">Signal</keyword>
<gene>
    <name evidence="8" type="ORF">O3G_MSEX007792</name>
</gene>
<dbReference type="Proteomes" id="UP000791440">
    <property type="component" value="Unassembled WGS sequence"/>
</dbReference>
<evidence type="ECO:0000256" key="2">
    <source>
        <dbReference type="ARBA" id="ARBA00022729"/>
    </source>
</evidence>
<dbReference type="InterPro" id="IPR000372">
    <property type="entry name" value="LRRNT"/>
</dbReference>
<feature type="signal peptide" evidence="6">
    <location>
        <begin position="1"/>
        <end position="20"/>
    </location>
</feature>
<dbReference type="AlphaFoldDB" id="A0A921Z895"/>
<sequence length="235" mass="25559">MKLRHLCLFLLAILFASATGQNEDELHIPVENDNQFPPDNHSELDGNTIEGSGAGAIDLPDEVTTLPAVPLIEDVQVTSLNEDEQATTVKGDFICPNPCTCNTEGGSNNFVVDCSGSGLKEFPTPLDSKTTTLNVQNNMIEHIPKEVSALKNLKVLNAKNNSIMELALGSISELPELTNLNLANNRLVEYPTDLKNAFGLIKLEELDLGENDMRTASIILYHFTTINLGVQSNLN</sequence>
<organism evidence="8 9">
    <name type="scientific">Manduca sexta</name>
    <name type="common">Tobacco hawkmoth</name>
    <name type="synonym">Tobacco hornworm</name>
    <dbReference type="NCBI Taxonomy" id="7130"/>
    <lineage>
        <taxon>Eukaryota</taxon>
        <taxon>Metazoa</taxon>
        <taxon>Ecdysozoa</taxon>
        <taxon>Arthropoda</taxon>
        <taxon>Hexapoda</taxon>
        <taxon>Insecta</taxon>
        <taxon>Pterygota</taxon>
        <taxon>Neoptera</taxon>
        <taxon>Endopterygota</taxon>
        <taxon>Lepidoptera</taxon>
        <taxon>Glossata</taxon>
        <taxon>Ditrysia</taxon>
        <taxon>Bombycoidea</taxon>
        <taxon>Sphingidae</taxon>
        <taxon>Sphinginae</taxon>
        <taxon>Sphingini</taxon>
        <taxon>Manduca</taxon>
    </lineage>
</organism>
<name>A0A921Z895_MANSE</name>
<dbReference type="PANTHER" id="PTHR45712:SF22">
    <property type="entry name" value="INSULIN-LIKE GROWTH FACTOR-BINDING PROTEIN COMPLEX ACID LABILE SUBUNIT"/>
    <property type="match status" value="1"/>
</dbReference>
<feature type="chain" id="PRO_5038077376" description="LRRNT domain-containing protein" evidence="6">
    <location>
        <begin position="21"/>
        <end position="235"/>
    </location>
</feature>
<dbReference type="InterPro" id="IPR001611">
    <property type="entry name" value="Leu-rich_rpt"/>
</dbReference>
<comment type="caution">
    <text evidence="8">The sequence shown here is derived from an EMBL/GenBank/DDBJ whole genome shotgun (WGS) entry which is preliminary data.</text>
</comment>